<keyword evidence="6" id="KW-0067">ATP-binding</keyword>
<dbReference type="GO" id="GO:0016851">
    <property type="term" value="F:magnesium chelatase activity"/>
    <property type="evidence" value="ECO:0007669"/>
    <property type="project" value="UniProtKB-EC"/>
</dbReference>
<dbReference type="AlphaFoldDB" id="A0A506U7V0"/>
<dbReference type="EC" id="6.6.1.1" evidence="2"/>
<name>A0A506U7V0_9HYPH</name>
<comment type="catalytic activity">
    <reaction evidence="9">
        <text>protoporphyrin IX + Mg(2+) + ATP + H2O = Mg-protoporphyrin IX + ADP + phosphate + 3 H(+)</text>
        <dbReference type="Rhea" id="RHEA:13961"/>
        <dbReference type="ChEBI" id="CHEBI:15377"/>
        <dbReference type="ChEBI" id="CHEBI:15378"/>
        <dbReference type="ChEBI" id="CHEBI:18420"/>
        <dbReference type="ChEBI" id="CHEBI:30616"/>
        <dbReference type="ChEBI" id="CHEBI:43474"/>
        <dbReference type="ChEBI" id="CHEBI:57306"/>
        <dbReference type="ChEBI" id="CHEBI:60492"/>
        <dbReference type="ChEBI" id="CHEBI:456216"/>
        <dbReference type="EC" id="6.6.1.1"/>
    </reaction>
</comment>
<evidence type="ECO:0000256" key="3">
    <source>
        <dbReference type="ARBA" id="ARBA00022531"/>
    </source>
</evidence>
<dbReference type="GO" id="GO:0015995">
    <property type="term" value="P:chlorophyll biosynthetic process"/>
    <property type="evidence" value="ECO:0007669"/>
    <property type="project" value="UniProtKB-KW"/>
</dbReference>
<dbReference type="GO" id="GO:0015979">
    <property type="term" value="P:photosynthesis"/>
    <property type="evidence" value="ECO:0007669"/>
    <property type="project" value="UniProtKB-KW"/>
</dbReference>
<protein>
    <recommendedName>
        <fullName evidence="2">magnesium chelatase</fullName>
        <ecNumber evidence="2">6.6.1.1</ecNumber>
    </recommendedName>
</protein>
<evidence type="ECO:0000256" key="7">
    <source>
        <dbReference type="ARBA" id="ARBA00023171"/>
    </source>
</evidence>
<evidence type="ECO:0000256" key="10">
    <source>
        <dbReference type="SAM" id="MobiDB-lite"/>
    </source>
</evidence>
<evidence type="ECO:0000256" key="1">
    <source>
        <dbReference type="ARBA" id="ARBA00010851"/>
    </source>
</evidence>
<feature type="domain" description="CobN/magnesium chelatase" evidence="11">
    <location>
        <begin position="183"/>
        <end position="1220"/>
    </location>
</feature>
<proteinExistence type="inferred from homology"/>
<comment type="similarity">
    <text evidence="1">Belongs to the Mg-chelatase subunit H family.</text>
</comment>
<evidence type="ECO:0000256" key="9">
    <source>
        <dbReference type="ARBA" id="ARBA00048693"/>
    </source>
</evidence>
<gene>
    <name evidence="13" type="ORF">FJU11_05280</name>
</gene>
<evidence type="ECO:0000313" key="14">
    <source>
        <dbReference type="Proteomes" id="UP000320314"/>
    </source>
</evidence>
<evidence type="ECO:0000256" key="4">
    <source>
        <dbReference type="ARBA" id="ARBA00022598"/>
    </source>
</evidence>
<comment type="caution">
    <text evidence="13">The sequence shown here is derived from an EMBL/GenBank/DDBJ whole genome shotgun (WGS) entry which is preliminary data.</text>
</comment>
<evidence type="ECO:0000259" key="12">
    <source>
        <dbReference type="Pfam" id="PF11965"/>
    </source>
</evidence>
<dbReference type="NCBIfam" id="TIGR02025">
    <property type="entry name" value="BchH"/>
    <property type="match status" value="1"/>
</dbReference>
<dbReference type="NCBIfam" id="NF009942">
    <property type="entry name" value="PRK13405.1"/>
    <property type="match status" value="1"/>
</dbReference>
<sequence>MTQKRISAAEGEPVRVVLITLDAHMAEAARAAETRLSRDLPGTTISFHVATDWARDPDALARCKADIARGDIIVANMLFMENHIEPVLEDLTARRAHCDAMVGAMAGAEIVRLTRLGRFSMDGSGGGVIQLLKRLRGSRGKGGTGHKASSGAKQMAMLRRLPKILRYVPGTAQDVRAYFLAMQYLLASSEENIANLVRFLVRRYASGPRAHLRGTIEAAEPTEYPDTGLYHPRMRGRIGTDRSRLPKPSGKVKGRVGLLVMRSYVLAGDTGHYDGVIAALEARGLEVVPAFASGLDARPAARQFFFEDGERTIDALVSLTGFSLVGGPAYNDAHAAEALLEELDVPYLSAQALEFETVEEWRESDAGLSPVEATMMVAIPEIDGATGPIVFGGRSGTPAADGSRRMVCDDERAETLAGRVEKLIALRKTPAAERHLAITLFNFPPNAGAVGTAANLAVFPSLMRTLKALKAEGYSVDLPADEDDLRQRLVDGNRERHGTPANVHARIDVDAHVRSEPHLAEIEAAWGPAPGRQLTDGRSIFVMGARFGNVFVGLQPAFGYEGDPMRLLFEKNFAPTHAFSAFYRYLRQDFGADAVLHFGTHGALEFMPGKQVGLGATCWPDRLIGDLPNLYLYAGNNPSEATVAKRRSAATTVSYRAPALAKAGLYRGLGDLRGSIARWRQLVPENRSERAALVETIQAQAAELDLASSEPAWNEPTNAIDDLRVKLDEIEQTLVPHGLHVLGETAGTEEKLELLEAIAGLTLDGETASAFAQAVIDGQTAEAIVERFGEAADDAALHELATRLITLDRDLGVDHEIAGLMHALEGGFTPPVKGGDVMRAPETVPAGRNIHGFDPFAIPSAFAVGEGRAQAERLIARHCAAGESLPETVAMVLWGTDNLKNEGGPLAQAMALMGARPRCDGFGRLAGAELIPLADLGRPRIDVLVTVSGIFRDLLPLQTRLLAEAAFMAASVDEPEAQNFVRKHALAYAATEGCDFETAALRVFSNAEGAYGSNVNMLVDSGAWGSEGELAETYLKRKCFAYDRNGACAERSAVLKAALADVALTYQNLESVELGVTTIDHYFDTLGGISRAAREARGGEAVPVYIGDQTRGTAGVRTLSEQVSLESRTRMLNPKWIEGMLAHGYEGVRQIEGHVTNTLGWSATTGAVEPWIYRRVAETFLLDPEMRERLARLNPTASARMANRLVEAQERDYWQPGPEELEALRDAHDDLEDRLEGISMEVAA</sequence>
<evidence type="ECO:0000256" key="5">
    <source>
        <dbReference type="ARBA" id="ARBA00022741"/>
    </source>
</evidence>
<organism evidence="13 14">
    <name type="scientific">Pararhizobium mangrovi</name>
    <dbReference type="NCBI Taxonomy" id="2590452"/>
    <lineage>
        <taxon>Bacteria</taxon>
        <taxon>Pseudomonadati</taxon>
        <taxon>Pseudomonadota</taxon>
        <taxon>Alphaproteobacteria</taxon>
        <taxon>Hyphomicrobiales</taxon>
        <taxon>Rhizobiaceae</taxon>
        <taxon>Rhizobium/Agrobacterium group</taxon>
        <taxon>Pararhizobium</taxon>
    </lineage>
</organism>
<dbReference type="OrthoDB" id="9757976at2"/>
<dbReference type="RefSeq" id="WP_141165984.1">
    <property type="nucleotide sequence ID" value="NZ_VHLH01000006.1"/>
</dbReference>
<dbReference type="EMBL" id="VHLH01000006">
    <property type="protein sequence ID" value="TPW30423.1"/>
    <property type="molecule type" value="Genomic_DNA"/>
</dbReference>
<keyword evidence="4" id="KW-0436">Ligase</keyword>
<feature type="domain" description="Magnesium chelatase subunit H N-terminal" evidence="12">
    <location>
        <begin position="15"/>
        <end position="179"/>
    </location>
</feature>
<keyword evidence="5" id="KW-0547">Nucleotide-binding</keyword>
<keyword evidence="3" id="KW-0602">Photosynthesis</keyword>
<dbReference type="Proteomes" id="UP000320314">
    <property type="component" value="Unassembled WGS sequence"/>
</dbReference>
<evidence type="ECO:0000256" key="8">
    <source>
        <dbReference type="ARBA" id="ARBA00023444"/>
    </source>
</evidence>
<dbReference type="Pfam" id="PF11965">
    <property type="entry name" value="DUF3479"/>
    <property type="match status" value="1"/>
</dbReference>
<evidence type="ECO:0000259" key="11">
    <source>
        <dbReference type="Pfam" id="PF02514"/>
    </source>
</evidence>
<keyword evidence="14" id="KW-1185">Reference proteome</keyword>
<reference evidence="13 14" key="1">
    <citation type="submission" date="2019-06" db="EMBL/GenBank/DDBJ databases">
        <authorList>
            <person name="Li M."/>
        </authorList>
    </citation>
    <scope>NUCLEOTIDE SEQUENCE [LARGE SCALE GENOMIC DNA]</scope>
    <source>
        <strain evidence="13 14">BGMRC6574</strain>
    </source>
</reference>
<accession>A0A506U7V0</accession>
<feature type="region of interest" description="Disordered" evidence="10">
    <location>
        <begin position="223"/>
        <end position="249"/>
    </location>
</feature>
<dbReference type="GO" id="GO:0005524">
    <property type="term" value="F:ATP binding"/>
    <property type="evidence" value="ECO:0007669"/>
    <property type="project" value="UniProtKB-KW"/>
</dbReference>
<comment type="pathway">
    <text evidence="8">Porphyrin-containing compound metabolism.</text>
</comment>
<dbReference type="PANTHER" id="PTHR44119">
    <property type="entry name" value="MAGNESIUM-CHELATASE SUBUNIT CHLH, CHLOROPLASTIC"/>
    <property type="match status" value="1"/>
</dbReference>
<keyword evidence="7" id="KW-0149">Chlorophyll biosynthesis</keyword>
<dbReference type="InterPro" id="IPR011771">
    <property type="entry name" value="BchH"/>
</dbReference>
<dbReference type="Pfam" id="PF02514">
    <property type="entry name" value="CobN-Mg_chel"/>
    <property type="match status" value="1"/>
</dbReference>
<evidence type="ECO:0000256" key="2">
    <source>
        <dbReference type="ARBA" id="ARBA00012825"/>
    </source>
</evidence>
<dbReference type="InterPro" id="IPR022571">
    <property type="entry name" value="Mg_chelatase_H_N"/>
</dbReference>
<evidence type="ECO:0000313" key="13">
    <source>
        <dbReference type="EMBL" id="TPW30423.1"/>
    </source>
</evidence>
<dbReference type="PANTHER" id="PTHR44119:SF1">
    <property type="entry name" value="MAGNESIUM-CHELATASE SUBUNIT CHLH, CHLOROPLASTIC"/>
    <property type="match status" value="1"/>
</dbReference>
<evidence type="ECO:0000256" key="6">
    <source>
        <dbReference type="ARBA" id="ARBA00022840"/>
    </source>
</evidence>
<dbReference type="CDD" id="cd10150">
    <property type="entry name" value="CobN_like"/>
    <property type="match status" value="1"/>
</dbReference>
<dbReference type="InterPro" id="IPR003672">
    <property type="entry name" value="CobN/Mg_chltase"/>
</dbReference>